<dbReference type="InterPro" id="IPR000150">
    <property type="entry name" value="Cof"/>
</dbReference>
<protein>
    <submittedName>
        <fullName evidence="1">Cof-type HAD-IIB family hydrolase</fullName>
    </submittedName>
</protein>
<dbReference type="Proteomes" id="UP001652338">
    <property type="component" value="Unassembled WGS sequence"/>
</dbReference>
<dbReference type="GO" id="GO:0016787">
    <property type="term" value="F:hydrolase activity"/>
    <property type="evidence" value="ECO:0007669"/>
    <property type="project" value="UniProtKB-KW"/>
</dbReference>
<evidence type="ECO:0000313" key="2">
    <source>
        <dbReference type="Proteomes" id="UP001652338"/>
    </source>
</evidence>
<dbReference type="SFLD" id="SFLDS00003">
    <property type="entry name" value="Haloacid_Dehalogenase"/>
    <property type="match status" value="1"/>
</dbReference>
<comment type="caution">
    <text evidence="1">The sequence shown here is derived from an EMBL/GenBank/DDBJ whole genome shotgun (WGS) entry which is preliminary data.</text>
</comment>
<dbReference type="Gene3D" id="3.30.1240.10">
    <property type="match status" value="1"/>
</dbReference>
<dbReference type="EMBL" id="JAOQKE010000010">
    <property type="protein sequence ID" value="MCU6725488.1"/>
    <property type="molecule type" value="Genomic_DNA"/>
</dbReference>
<dbReference type="PANTHER" id="PTHR10000">
    <property type="entry name" value="PHOSPHOSERINE PHOSPHATASE"/>
    <property type="match status" value="1"/>
</dbReference>
<dbReference type="Gene3D" id="3.40.50.1000">
    <property type="entry name" value="HAD superfamily/HAD-like"/>
    <property type="match status" value="1"/>
</dbReference>
<dbReference type="NCBIfam" id="TIGR01484">
    <property type="entry name" value="HAD-SF-IIB"/>
    <property type="match status" value="1"/>
</dbReference>
<dbReference type="RefSeq" id="WP_262654759.1">
    <property type="nucleotide sequence ID" value="NZ_JAOQKE010000010.1"/>
</dbReference>
<sequence length="272" mass="30387">MKTETKILFTDLDGTLLNDQKQISEGNLAAIRQALDLGHKVVISTGRALASAKKQAETLGLTMPGCYIIAFNGACIYDSYEQKVVFSQTIPMEYVCHLFEAAHSHGIHIQTYDDTQVVTETENEDLYEYCRNTSMDYKIVPSIREALTTDPYKVLAVDYQHHEPLIQFQKDISGWAQGKIDGYFSCDSLLEIIAPGISKGNAILRLCEQLQIPLEHTISAGDADNDISMLQTTPVSVVMKNADSHMHTYATYITEHDNNHDGVAEAIYKFMI</sequence>
<accession>A0ABT2SLW1</accession>
<name>A0ABT2SLW1_9FIRM</name>
<dbReference type="SUPFAM" id="SSF56784">
    <property type="entry name" value="HAD-like"/>
    <property type="match status" value="1"/>
</dbReference>
<dbReference type="InterPro" id="IPR006379">
    <property type="entry name" value="HAD-SF_hydro_IIB"/>
</dbReference>
<evidence type="ECO:0000313" key="1">
    <source>
        <dbReference type="EMBL" id="MCU6725488.1"/>
    </source>
</evidence>
<keyword evidence="1" id="KW-0378">Hydrolase</keyword>
<dbReference type="Pfam" id="PF08282">
    <property type="entry name" value="Hydrolase_3"/>
    <property type="match status" value="1"/>
</dbReference>
<dbReference type="InterPro" id="IPR036412">
    <property type="entry name" value="HAD-like_sf"/>
</dbReference>
<dbReference type="NCBIfam" id="TIGR00099">
    <property type="entry name" value="Cof-subfamily"/>
    <property type="match status" value="1"/>
</dbReference>
<keyword evidence="2" id="KW-1185">Reference proteome</keyword>
<proteinExistence type="predicted"/>
<dbReference type="PROSITE" id="PS01228">
    <property type="entry name" value="COF_1"/>
    <property type="match status" value="1"/>
</dbReference>
<gene>
    <name evidence="1" type="ORF">OCV47_09020</name>
</gene>
<dbReference type="SFLD" id="SFLDG01140">
    <property type="entry name" value="C2.B:_Phosphomannomutase_and_P"/>
    <property type="match status" value="1"/>
</dbReference>
<reference evidence="1 2" key="1">
    <citation type="journal article" date="2021" name="ISME Commun">
        <title>Automated analysis of genomic sequences facilitates high-throughput and comprehensive description of bacteria.</title>
        <authorList>
            <person name="Hitch T.C.A."/>
        </authorList>
    </citation>
    <scope>NUCLEOTIDE SEQUENCE [LARGE SCALE GENOMIC DNA]</scope>
    <source>
        <strain evidence="1 2">Sanger_29</strain>
    </source>
</reference>
<organism evidence="1 2">
    <name type="scientific">Muricoprocola aceti</name>
    <dbReference type="NCBI Taxonomy" id="2981772"/>
    <lineage>
        <taxon>Bacteria</taxon>
        <taxon>Bacillati</taxon>
        <taxon>Bacillota</taxon>
        <taxon>Clostridia</taxon>
        <taxon>Lachnospirales</taxon>
        <taxon>Lachnospiraceae</taxon>
        <taxon>Muricoprocola</taxon>
    </lineage>
</organism>
<dbReference type="PANTHER" id="PTHR10000:SF8">
    <property type="entry name" value="HAD SUPERFAMILY HYDROLASE-LIKE, TYPE 3"/>
    <property type="match status" value="1"/>
</dbReference>
<dbReference type="CDD" id="cd07516">
    <property type="entry name" value="HAD_Pase"/>
    <property type="match status" value="1"/>
</dbReference>
<dbReference type="InterPro" id="IPR023214">
    <property type="entry name" value="HAD_sf"/>
</dbReference>